<proteinExistence type="predicted"/>
<accession>A0AB34JWY2</accession>
<protein>
    <submittedName>
        <fullName evidence="1">Uncharacterized protein</fullName>
    </submittedName>
</protein>
<keyword evidence="2" id="KW-1185">Reference proteome</keyword>
<evidence type="ECO:0000313" key="2">
    <source>
        <dbReference type="Proteomes" id="UP001515480"/>
    </source>
</evidence>
<dbReference type="EMBL" id="JBGBPQ010000003">
    <property type="protein sequence ID" value="KAL1526799.1"/>
    <property type="molecule type" value="Genomic_DNA"/>
</dbReference>
<organism evidence="1 2">
    <name type="scientific">Prymnesium parvum</name>
    <name type="common">Toxic golden alga</name>
    <dbReference type="NCBI Taxonomy" id="97485"/>
    <lineage>
        <taxon>Eukaryota</taxon>
        <taxon>Haptista</taxon>
        <taxon>Haptophyta</taxon>
        <taxon>Prymnesiophyceae</taxon>
        <taxon>Prymnesiales</taxon>
        <taxon>Prymnesiaceae</taxon>
        <taxon>Prymnesium</taxon>
    </lineage>
</organism>
<dbReference type="AlphaFoldDB" id="A0AB34JWY2"/>
<dbReference type="Proteomes" id="UP001515480">
    <property type="component" value="Unassembled WGS sequence"/>
</dbReference>
<comment type="caution">
    <text evidence="1">The sequence shown here is derived from an EMBL/GenBank/DDBJ whole genome shotgun (WGS) entry which is preliminary data.</text>
</comment>
<name>A0AB34JWY2_PRYPA</name>
<reference evidence="1 2" key="1">
    <citation type="journal article" date="2024" name="Science">
        <title>Giant polyketide synthase enzymes in the biosynthesis of giant marine polyether toxins.</title>
        <authorList>
            <person name="Fallon T.R."/>
            <person name="Shende V.V."/>
            <person name="Wierzbicki I.H."/>
            <person name="Pendleton A.L."/>
            <person name="Watervoot N.F."/>
            <person name="Auber R.P."/>
            <person name="Gonzalez D.J."/>
            <person name="Wisecaver J.H."/>
            <person name="Moore B.S."/>
        </authorList>
    </citation>
    <scope>NUCLEOTIDE SEQUENCE [LARGE SCALE GENOMIC DNA]</scope>
    <source>
        <strain evidence="1 2">12B1</strain>
    </source>
</reference>
<sequence length="737" mass="77819">MACLATAHLFVLTAPLTRPRHELIPQAQVASTHEGAFIVNSSLSADAHQHTNERLHTLLDAAHVTTVDLALMATQAYSSPHYPASTGSWRGVARNTTASILPTALYEHISTGKRIAALQGINIAPDTSPAQPGQGVEGSVPGVQACLAARYEFEGSNVFDAWNETCHKYGNDADRAVKLSAVAEQLDALLDADPSIAMLTGHSLGCMAALSVGHIRGIPVVCFSASGSFSKAWLAGYPGLAAATASVPYPRNVFALQYNGDPLSMCLTPRWGEDSSRTWAAASCLVAGWAACDVYIAARTPQLTRLCVQSTQTQILTVNYVNTRFARSSCTDFCPSTISVCPYLPPPPPLNEFCQEEDRIVGHSKALPSSANNYLGLSEDHPTTPPPLDVYTPEQHGFPSARLYSLVSSHNVTTVDLALMAAQAYSSPHYPASTGSWRGVARNTTASILPTALYEHISTGKRIAALQGINIAPDTSPAQPGQGVEGSVPGIQACLAARYEFEGSNVFDAWNETCHKYGNDADRAVKLSAVAEQLDALLDADPSIAMLTGHSLGCMAALSVGHIRGIPVVCFSASGSFSKAWLAGYPGLAAATASVPYPRNVFALQYNGDPLSMCLTPRWGEDSSRTWAAASCTFGVIAACSVFVAMGNGTSFDHMCVQQRYTQQLTPNAVPLYFSVSQCTDFCPADISVCPYLSDTPAPAAGSFCAHELNATGRVIPGDFENIAEQAGAGGDDHGPI</sequence>
<gene>
    <name evidence="1" type="ORF">AB1Y20_015493</name>
</gene>
<evidence type="ECO:0000313" key="1">
    <source>
        <dbReference type="EMBL" id="KAL1526799.1"/>
    </source>
</evidence>